<keyword evidence="3" id="KW-1185">Reference proteome</keyword>
<name>A0A371J1C7_9FIRM</name>
<feature type="transmembrane region" description="Helical" evidence="1">
    <location>
        <begin position="162"/>
        <end position="190"/>
    </location>
</feature>
<sequence>MISWELKKIIKSKNSIVALILFLILFMQISFVKPMLETENEYFDNVKNKYIVDQRAKNEIAQDKLNNKVQELQAIAGSDSSENKNDDIKLATMAKEKLKSDNGANYIDVSFYQVFESRVTFPFAAILIIAIIVTLSSNIYTDEKLSNVAPIIMSSKQKNKVLYSKLITMIIIPLAVYVLYILTAFFITYIQYGAPVNGHLQGYRISMLSILLRKVSIVQLIGSEIGLLALMFMVVSVFSGLFSFITNNSIQSVSSSVIFISLGKIISIVKLLPNEIRAIAQQCDFIAILFKQSFIPSGYIGDINILSINLDLSILCTVLITMLLILGIGFNVYTFKRILNK</sequence>
<keyword evidence="1" id="KW-0812">Transmembrane</keyword>
<feature type="transmembrane region" description="Helical" evidence="1">
    <location>
        <begin position="16"/>
        <end position="36"/>
    </location>
</feature>
<evidence type="ECO:0000313" key="2">
    <source>
        <dbReference type="EMBL" id="RDY26466.1"/>
    </source>
</evidence>
<dbReference type="PANTHER" id="PTHR37305:SF1">
    <property type="entry name" value="MEMBRANE PROTEIN"/>
    <property type="match status" value="1"/>
</dbReference>
<dbReference type="OrthoDB" id="1908801at2"/>
<organism evidence="2 3">
    <name type="scientific">Romboutsia weinsteinii</name>
    <dbReference type="NCBI Taxonomy" id="2020949"/>
    <lineage>
        <taxon>Bacteria</taxon>
        <taxon>Bacillati</taxon>
        <taxon>Bacillota</taxon>
        <taxon>Clostridia</taxon>
        <taxon>Peptostreptococcales</taxon>
        <taxon>Peptostreptococcaceae</taxon>
        <taxon>Romboutsia</taxon>
    </lineage>
</organism>
<dbReference type="AlphaFoldDB" id="A0A371J1C7"/>
<feature type="transmembrane region" description="Helical" evidence="1">
    <location>
        <begin position="119"/>
        <end position="141"/>
    </location>
</feature>
<dbReference type="PANTHER" id="PTHR37305">
    <property type="entry name" value="INTEGRAL MEMBRANE PROTEIN-RELATED"/>
    <property type="match status" value="1"/>
</dbReference>
<evidence type="ECO:0000256" key="1">
    <source>
        <dbReference type="SAM" id="Phobius"/>
    </source>
</evidence>
<dbReference type="RefSeq" id="WP_094367374.1">
    <property type="nucleotide sequence ID" value="NZ_NOJY02000026.1"/>
</dbReference>
<keyword evidence="1" id="KW-0472">Membrane</keyword>
<proteinExistence type="predicted"/>
<comment type="caution">
    <text evidence="2">The sequence shown here is derived from an EMBL/GenBank/DDBJ whole genome shotgun (WGS) entry which is preliminary data.</text>
</comment>
<reference evidence="2 3" key="1">
    <citation type="journal article" date="2017" name="Genome Announc.">
        <title>Draft Genome Sequence of Romboutsia weinsteinii sp. nov. Strain CCRI-19649(T) Isolated from Surface Water.</title>
        <authorList>
            <person name="Maheux A.F."/>
            <person name="Boudreau D.K."/>
            <person name="Berube E."/>
            <person name="Boissinot M."/>
            <person name="Cantin P."/>
            <person name="Raymond F."/>
            <person name="Corbeil J."/>
            <person name="Omar R.F."/>
            <person name="Bergeron M.G."/>
        </authorList>
    </citation>
    <scope>NUCLEOTIDE SEQUENCE [LARGE SCALE GENOMIC DNA]</scope>
    <source>
        <strain evidence="2 3">CCRI-19649</strain>
    </source>
</reference>
<feature type="transmembrane region" description="Helical" evidence="1">
    <location>
        <begin position="228"/>
        <end position="246"/>
    </location>
</feature>
<protein>
    <submittedName>
        <fullName evidence="2">Uncharacterized protein</fullName>
    </submittedName>
</protein>
<dbReference type="EMBL" id="NOJY02000026">
    <property type="protein sequence ID" value="RDY26466.1"/>
    <property type="molecule type" value="Genomic_DNA"/>
</dbReference>
<dbReference type="Proteomes" id="UP000215694">
    <property type="component" value="Unassembled WGS sequence"/>
</dbReference>
<feature type="transmembrane region" description="Helical" evidence="1">
    <location>
        <begin position="312"/>
        <end position="333"/>
    </location>
</feature>
<gene>
    <name evidence="2" type="ORF">CHL78_013325</name>
</gene>
<accession>A0A371J1C7</accession>
<keyword evidence="1" id="KW-1133">Transmembrane helix</keyword>
<evidence type="ECO:0000313" key="3">
    <source>
        <dbReference type="Proteomes" id="UP000215694"/>
    </source>
</evidence>